<dbReference type="Proteomes" id="UP000410049">
    <property type="component" value="Unassembled WGS sequence"/>
</dbReference>
<gene>
    <name evidence="1" type="ORF">EMO91_06945</name>
</gene>
<dbReference type="RefSeq" id="WP_150379337.1">
    <property type="nucleotide sequence ID" value="NZ_RZUH01000004.1"/>
</dbReference>
<dbReference type="AlphaFoldDB" id="A0A5M9ZKQ1"/>
<comment type="caution">
    <text evidence="1">The sequence shown here is derived from an EMBL/GenBank/DDBJ whole genome shotgun (WGS) entry which is preliminary data.</text>
</comment>
<name>A0A5M9ZKQ1_9BIFI</name>
<evidence type="ECO:0000313" key="2">
    <source>
        <dbReference type="Proteomes" id="UP000410049"/>
    </source>
</evidence>
<proteinExistence type="predicted"/>
<dbReference type="EMBL" id="RZUH01000004">
    <property type="protein sequence ID" value="KAA8828170.1"/>
    <property type="molecule type" value="Genomic_DNA"/>
</dbReference>
<evidence type="ECO:0000313" key="1">
    <source>
        <dbReference type="EMBL" id="KAA8828170.1"/>
    </source>
</evidence>
<reference evidence="1 2" key="1">
    <citation type="journal article" date="2019" name="Syst. Appl. Microbiol.">
        <title>Characterization of Bifidobacterium species in feaces of the Egyptian fruit bat: Description of B. vespertilionis sp. nov. and B. rousetti sp. nov.</title>
        <authorList>
            <person name="Modesto M."/>
            <person name="Satti M."/>
            <person name="Watanabe K."/>
            <person name="Puglisi E."/>
            <person name="Morelli L."/>
            <person name="Huang C.-H."/>
            <person name="Liou J.-S."/>
            <person name="Miyashita M."/>
            <person name="Tamura T."/>
            <person name="Saito S."/>
            <person name="Mori K."/>
            <person name="Huang L."/>
            <person name="Sciavilla P."/>
            <person name="Sandri C."/>
            <person name="Spiezio C."/>
            <person name="Vitali F."/>
            <person name="Cavalieri D."/>
            <person name="Perpetuini G."/>
            <person name="Tofalo R."/>
            <person name="Bonetti A."/>
            <person name="Arita M."/>
            <person name="Mattarelli P."/>
        </authorList>
    </citation>
    <scope>NUCLEOTIDE SEQUENCE [LARGE SCALE GENOMIC DNA]</scope>
    <source>
        <strain evidence="1 2">RST17</strain>
    </source>
</reference>
<organism evidence="1 2">
    <name type="scientific">Bifidobacterium myosotis</name>
    <dbReference type="NCBI Taxonomy" id="1630166"/>
    <lineage>
        <taxon>Bacteria</taxon>
        <taxon>Bacillati</taxon>
        <taxon>Actinomycetota</taxon>
        <taxon>Actinomycetes</taxon>
        <taxon>Bifidobacteriales</taxon>
        <taxon>Bifidobacteriaceae</taxon>
        <taxon>Bifidobacterium</taxon>
    </lineage>
</organism>
<sequence length="154" mass="17010">MERIPASMTDDLTILDWSRRHGVTRLYLARDPAPGWYGDDWDDAPFEHNAGVVLPAFHTHTADVVADWDHVLLDPSDDWREANSRWSKEDLRARRCPMLVAAADPDDLLSAGWPTALAADDAVRVYMGDPWSRLASAPGVVVIDGPRPVGGGVR</sequence>
<accession>A0A5M9ZKQ1</accession>
<protein>
    <submittedName>
        <fullName evidence="1">Uncharacterized protein</fullName>
    </submittedName>
</protein>